<gene>
    <name evidence="1" type="ORF">J1N35_029774</name>
</gene>
<evidence type="ECO:0000313" key="1">
    <source>
        <dbReference type="EMBL" id="KAH1064787.1"/>
    </source>
</evidence>
<dbReference type="AlphaFoldDB" id="A0A9D3UYE5"/>
<evidence type="ECO:0000313" key="2">
    <source>
        <dbReference type="Proteomes" id="UP000828251"/>
    </source>
</evidence>
<dbReference type="EMBL" id="JAIQCV010000009">
    <property type="protein sequence ID" value="KAH1064787.1"/>
    <property type="molecule type" value="Genomic_DNA"/>
</dbReference>
<name>A0A9D3UYE5_9ROSI</name>
<dbReference type="Proteomes" id="UP000828251">
    <property type="component" value="Unassembled WGS sequence"/>
</dbReference>
<organism evidence="1 2">
    <name type="scientific">Gossypium stocksii</name>
    <dbReference type="NCBI Taxonomy" id="47602"/>
    <lineage>
        <taxon>Eukaryota</taxon>
        <taxon>Viridiplantae</taxon>
        <taxon>Streptophyta</taxon>
        <taxon>Embryophyta</taxon>
        <taxon>Tracheophyta</taxon>
        <taxon>Spermatophyta</taxon>
        <taxon>Magnoliopsida</taxon>
        <taxon>eudicotyledons</taxon>
        <taxon>Gunneridae</taxon>
        <taxon>Pentapetalae</taxon>
        <taxon>rosids</taxon>
        <taxon>malvids</taxon>
        <taxon>Malvales</taxon>
        <taxon>Malvaceae</taxon>
        <taxon>Malvoideae</taxon>
        <taxon>Gossypium</taxon>
    </lineage>
</organism>
<reference evidence="1 2" key="1">
    <citation type="journal article" date="2021" name="Plant Biotechnol. J.">
        <title>Multi-omics assisted identification of the key and species-specific regulatory components of drought-tolerant mechanisms in Gossypium stocksii.</title>
        <authorList>
            <person name="Yu D."/>
            <person name="Ke L."/>
            <person name="Zhang D."/>
            <person name="Wu Y."/>
            <person name="Sun Y."/>
            <person name="Mei J."/>
            <person name="Sun J."/>
            <person name="Sun Y."/>
        </authorList>
    </citation>
    <scope>NUCLEOTIDE SEQUENCE [LARGE SCALE GENOMIC DNA]</scope>
    <source>
        <strain evidence="2">cv. E1</strain>
        <tissue evidence="1">Leaf</tissue>
    </source>
</reference>
<proteinExistence type="predicted"/>
<keyword evidence="2" id="KW-1185">Reference proteome</keyword>
<accession>A0A9D3UYE5</accession>
<sequence length="108" mass="12281">MTGPLPIHFINVLAYVDILMDLELLKEKRKLDEEKIVTLASKFIDVSADTTSTNLRVLIEIKGVAEDSVKEIKQDEMLYLKLVILEGLIRHLLAHFVVPYCVTEKTLS</sequence>
<protein>
    <submittedName>
        <fullName evidence="1">Uncharacterized protein</fullName>
    </submittedName>
</protein>
<comment type="caution">
    <text evidence="1">The sequence shown here is derived from an EMBL/GenBank/DDBJ whole genome shotgun (WGS) entry which is preliminary data.</text>
</comment>